<dbReference type="Proteomes" id="UP000827889">
    <property type="component" value="Chromosome 2"/>
</dbReference>
<evidence type="ECO:0000313" key="3">
    <source>
        <dbReference type="Proteomes" id="UP000827889"/>
    </source>
</evidence>
<keyword evidence="3" id="KW-1185">Reference proteome</keyword>
<evidence type="ECO:0000313" key="4">
    <source>
        <dbReference type="RefSeq" id="XP_048129888.1"/>
    </source>
</evidence>
<keyword evidence="2" id="KW-0472">Membrane</keyword>
<reference evidence="3" key="1">
    <citation type="submission" date="2025-05" db="UniProtKB">
        <authorList>
            <consortium name="RefSeq"/>
        </authorList>
    </citation>
    <scope>NUCLEOTIDE SEQUENCE [LARGE SCALE GENOMIC DNA]</scope>
</reference>
<keyword evidence="2" id="KW-0812">Transmembrane</keyword>
<organism evidence="3 4">
    <name type="scientific">Rhodamnia argentea</name>
    <dbReference type="NCBI Taxonomy" id="178133"/>
    <lineage>
        <taxon>Eukaryota</taxon>
        <taxon>Viridiplantae</taxon>
        <taxon>Streptophyta</taxon>
        <taxon>Embryophyta</taxon>
        <taxon>Tracheophyta</taxon>
        <taxon>Spermatophyta</taxon>
        <taxon>Magnoliopsida</taxon>
        <taxon>eudicotyledons</taxon>
        <taxon>Gunneridae</taxon>
        <taxon>Pentapetalae</taxon>
        <taxon>rosids</taxon>
        <taxon>malvids</taxon>
        <taxon>Myrtales</taxon>
        <taxon>Myrtaceae</taxon>
        <taxon>Myrtoideae</taxon>
        <taxon>Myrteae</taxon>
        <taxon>Australasian group</taxon>
        <taxon>Rhodamnia</taxon>
    </lineage>
</organism>
<dbReference type="RefSeq" id="XP_048129888.1">
    <property type="nucleotide sequence ID" value="XM_048273931.1"/>
</dbReference>
<feature type="region of interest" description="Disordered" evidence="1">
    <location>
        <begin position="120"/>
        <end position="155"/>
    </location>
</feature>
<protein>
    <submittedName>
        <fullName evidence="4">Proline-rich receptor-like protein kinase PERK2</fullName>
    </submittedName>
</protein>
<dbReference type="GeneID" id="125313774"/>
<proteinExistence type="predicted"/>
<feature type="transmembrane region" description="Helical" evidence="2">
    <location>
        <begin position="84"/>
        <end position="105"/>
    </location>
</feature>
<accession>A0ABM3GZX2</accession>
<keyword evidence="2" id="KW-1133">Transmembrane helix</keyword>
<reference evidence="4" key="2">
    <citation type="submission" date="2025-08" db="UniProtKB">
        <authorList>
            <consortium name="RefSeq"/>
        </authorList>
    </citation>
    <scope>IDENTIFICATION</scope>
    <source>
        <tissue evidence="4">Leaf</tissue>
    </source>
</reference>
<evidence type="ECO:0000256" key="2">
    <source>
        <dbReference type="SAM" id="Phobius"/>
    </source>
</evidence>
<evidence type="ECO:0000256" key="1">
    <source>
        <dbReference type="SAM" id="MobiDB-lite"/>
    </source>
</evidence>
<gene>
    <name evidence="4" type="primary">LOC125313774</name>
</gene>
<sequence length="173" mass="18988">MASRKLVSLPYPKILSRSLEPLWYRPEQPCLPFPCPPPYEPHVLAPPSSLPPPLVLAPPLPPGLPFLFPVLPPPPSSSHHMSPWLVVALVLLGLLLLVVASATAIRYCLRAKRQREEAAAAEEEAMQQSTNVSGELRRSELRSAPPPYPRQSIRAGTRGSLKNYMQIVLALGD</sequence>
<name>A0ABM3GZX2_9MYRT</name>